<reference evidence="2 3" key="1">
    <citation type="submission" date="2016-08" db="EMBL/GenBank/DDBJ databases">
        <authorList>
            <person name="Seilhamer J.J."/>
        </authorList>
    </citation>
    <scope>NUCLEOTIDE SEQUENCE [LARGE SCALE GENOMIC DNA]</scope>
    <source>
        <strain evidence="2 3">P1-7</strain>
    </source>
</reference>
<sequence>MRVVASGINPSDIETRRGFGAKAMPFSWIIPHQDGEGVRYRGGIRRLALRAVRQAGRQRVLRGRASLRVPAMTAHRCLFADGGVRGKRILVQGGRGVAGNAAILPAKWAGAWVAATVSRDEQADVARAAGADLVINRHEEDVS</sequence>
<evidence type="ECO:0000313" key="2">
    <source>
        <dbReference type="EMBL" id="SCB47518.1"/>
    </source>
</evidence>
<evidence type="ECO:0008006" key="4">
    <source>
        <dbReference type="Google" id="ProtNLM"/>
    </source>
</evidence>
<dbReference type="InterPro" id="IPR036291">
    <property type="entry name" value="NAD(P)-bd_dom_sf"/>
</dbReference>
<dbReference type="SUPFAM" id="SSF51735">
    <property type="entry name" value="NAD(P)-binding Rossmann-fold domains"/>
    <property type="match status" value="1"/>
</dbReference>
<dbReference type="EMBL" id="FMAF01000025">
    <property type="protein sequence ID" value="SCB47518.1"/>
    <property type="molecule type" value="Genomic_DNA"/>
</dbReference>
<accession>A0A1C3X5K4</accession>
<evidence type="ECO:0000256" key="1">
    <source>
        <dbReference type="ARBA" id="ARBA00022857"/>
    </source>
</evidence>
<dbReference type="Gene3D" id="3.40.50.720">
    <property type="entry name" value="NAD(P)-binding Rossmann-like Domain"/>
    <property type="match status" value="1"/>
</dbReference>
<gene>
    <name evidence="2" type="ORF">GA0061101_12579</name>
</gene>
<dbReference type="InterPro" id="IPR051603">
    <property type="entry name" value="Zinc-ADH_QOR/CCCR"/>
</dbReference>
<evidence type="ECO:0000313" key="3">
    <source>
        <dbReference type="Proteomes" id="UP000199205"/>
    </source>
</evidence>
<dbReference type="Proteomes" id="UP000199205">
    <property type="component" value="Unassembled WGS sequence"/>
</dbReference>
<proteinExistence type="predicted"/>
<keyword evidence="1" id="KW-0521">NADP</keyword>
<dbReference type="PANTHER" id="PTHR44154">
    <property type="entry name" value="QUINONE OXIDOREDUCTASE"/>
    <property type="match status" value="1"/>
</dbReference>
<organism evidence="2 3">
    <name type="scientific">Rhizobium lusitanum</name>
    <dbReference type="NCBI Taxonomy" id="293958"/>
    <lineage>
        <taxon>Bacteria</taxon>
        <taxon>Pseudomonadati</taxon>
        <taxon>Pseudomonadota</taxon>
        <taxon>Alphaproteobacteria</taxon>
        <taxon>Hyphomicrobiales</taxon>
        <taxon>Rhizobiaceae</taxon>
        <taxon>Rhizobium/Agrobacterium group</taxon>
        <taxon>Rhizobium</taxon>
    </lineage>
</organism>
<name>A0A1C3X5K4_9HYPH</name>
<dbReference type="PANTHER" id="PTHR44154:SF1">
    <property type="entry name" value="QUINONE OXIDOREDUCTASE"/>
    <property type="match status" value="1"/>
</dbReference>
<dbReference type="AlphaFoldDB" id="A0A1C3X5K4"/>
<protein>
    <recommendedName>
        <fullName evidence="4">Zinc-binding dehydrogenase</fullName>
    </recommendedName>
</protein>